<dbReference type="STRING" id="747676.F4RSE2"/>
<feature type="compositionally biased region" description="Polar residues" evidence="3">
    <location>
        <begin position="436"/>
        <end position="451"/>
    </location>
</feature>
<accession>F4RSE2</accession>
<evidence type="ECO:0000256" key="3">
    <source>
        <dbReference type="SAM" id="MobiDB-lite"/>
    </source>
</evidence>
<reference evidence="6" key="1">
    <citation type="journal article" date="2011" name="Proc. Natl. Acad. Sci. U.S.A.">
        <title>Obligate biotrophy features unraveled by the genomic analysis of rust fungi.</title>
        <authorList>
            <person name="Duplessis S."/>
            <person name="Cuomo C.A."/>
            <person name="Lin Y.-C."/>
            <person name="Aerts A."/>
            <person name="Tisserant E."/>
            <person name="Veneault-Fourrey C."/>
            <person name="Joly D.L."/>
            <person name="Hacquard S."/>
            <person name="Amselem J."/>
            <person name="Cantarel B.L."/>
            <person name="Chiu R."/>
            <person name="Coutinho P.M."/>
            <person name="Feau N."/>
            <person name="Field M."/>
            <person name="Frey P."/>
            <person name="Gelhaye E."/>
            <person name="Goldberg J."/>
            <person name="Grabherr M.G."/>
            <person name="Kodira C.D."/>
            <person name="Kohler A."/>
            <person name="Kuees U."/>
            <person name="Lindquist E.A."/>
            <person name="Lucas S.M."/>
            <person name="Mago R."/>
            <person name="Mauceli E."/>
            <person name="Morin E."/>
            <person name="Murat C."/>
            <person name="Pangilinan J.L."/>
            <person name="Park R."/>
            <person name="Pearson M."/>
            <person name="Quesneville H."/>
            <person name="Rouhier N."/>
            <person name="Sakthikumar S."/>
            <person name="Salamov A.A."/>
            <person name="Schmutz J."/>
            <person name="Selles B."/>
            <person name="Shapiro H."/>
            <person name="Tanguay P."/>
            <person name="Tuskan G.A."/>
            <person name="Henrissat B."/>
            <person name="Van de Peer Y."/>
            <person name="Rouze P."/>
            <person name="Ellis J.G."/>
            <person name="Dodds P.N."/>
            <person name="Schein J.E."/>
            <person name="Zhong S."/>
            <person name="Hamelin R.C."/>
            <person name="Grigoriev I.V."/>
            <person name="Szabo L.J."/>
            <person name="Martin F."/>
        </authorList>
    </citation>
    <scope>NUCLEOTIDE SEQUENCE [LARGE SCALE GENOMIC DNA]</scope>
    <source>
        <strain evidence="6">98AG31 / pathotype 3-4-7</strain>
    </source>
</reference>
<feature type="region of interest" description="Disordered" evidence="3">
    <location>
        <begin position="625"/>
        <end position="667"/>
    </location>
</feature>
<feature type="compositionally biased region" description="Polar residues" evidence="3">
    <location>
        <begin position="595"/>
        <end position="613"/>
    </location>
</feature>
<dbReference type="EMBL" id="GL883117">
    <property type="protein sequence ID" value="EGG04583.1"/>
    <property type="molecule type" value="Genomic_DNA"/>
</dbReference>
<dbReference type="InterPro" id="IPR050502">
    <property type="entry name" value="Euk_RNA-bind_prot"/>
</dbReference>
<feature type="compositionally biased region" description="Basic and acidic residues" evidence="3">
    <location>
        <begin position="205"/>
        <end position="215"/>
    </location>
</feature>
<feature type="compositionally biased region" description="Basic and acidic residues" evidence="3">
    <location>
        <begin position="493"/>
        <end position="511"/>
    </location>
</feature>
<feature type="compositionally biased region" description="Basic and acidic residues" evidence="3">
    <location>
        <begin position="400"/>
        <end position="413"/>
    </location>
</feature>
<dbReference type="InterPro" id="IPR035979">
    <property type="entry name" value="RBD_domain_sf"/>
</dbReference>
<dbReference type="InParanoid" id="F4RSE2"/>
<gene>
    <name evidence="5" type="ORF">MELLADRAFT_117005</name>
</gene>
<dbReference type="KEGG" id="mlr:MELLADRAFT_117005"/>
<dbReference type="SMART" id="SM00360">
    <property type="entry name" value="RRM"/>
    <property type="match status" value="1"/>
</dbReference>
<feature type="compositionally biased region" description="Polar residues" evidence="3">
    <location>
        <begin position="517"/>
        <end position="532"/>
    </location>
</feature>
<evidence type="ECO:0000313" key="5">
    <source>
        <dbReference type="EMBL" id="EGG04583.1"/>
    </source>
</evidence>
<feature type="region of interest" description="Disordered" evidence="3">
    <location>
        <begin position="427"/>
        <end position="475"/>
    </location>
</feature>
<keyword evidence="1 2" id="KW-0694">RNA-binding</keyword>
<evidence type="ECO:0000259" key="4">
    <source>
        <dbReference type="PROSITE" id="PS50102"/>
    </source>
</evidence>
<dbReference type="VEuPathDB" id="FungiDB:MELLADRAFT_117005"/>
<feature type="region of interest" description="Disordered" evidence="3">
    <location>
        <begin position="21"/>
        <end position="90"/>
    </location>
</feature>
<dbReference type="GO" id="GO:0003723">
    <property type="term" value="F:RNA binding"/>
    <property type="evidence" value="ECO:0007669"/>
    <property type="project" value="UniProtKB-UniRule"/>
</dbReference>
<keyword evidence="6" id="KW-1185">Reference proteome</keyword>
<proteinExistence type="predicted"/>
<dbReference type="InterPro" id="IPR000504">
    <property type="entry name" value="RRM_dom"/>
</dbReference>
<dbReference type="RefSeq" id="XP_007412022.1">
    <property type="nucleotide sequence ID" value="XM_007411960.1"/>
</dbReference>
<dbReference type="HOGENOM" id="CLU_424603_0_0_1"/>
<feature type="compositionally biased region" description="Basic and acidic residues" evidence="3">
    <location>
        <begin position="168"/>
        <end position="194"/>
    </location>
</feature>
<dbReference type="PANTHER" id="PTHR48025:SF1">
    <property type="entry name" value="RRM DOMAIN-CONTAINING PROTEIN"/>
    <property type="match status" value="1"/>
</dbReference>
<dbReference type="AlphaFoldDB" id="F4RSE2"/>
<feature type="compositionally biased region" description="Low complexity" evidence="3">
    <location>
        <begin position="533"/>
        <end position="550"/>
    </location>
</feature>
<feature type="compositionally biased region" description="Polar residues" evidence="3">
    <location>
        <begin position="551"/>
        <end position="561"/>
    </location>
</feature>
<dbReference type="FunFam" id="3.30.70.330:FF:001085">
    <property type="entry name" value="Related to TIF3-translation initiation factor eIF-4B"/>
    <property type="match status" value="1"/>
</dbReference>
<dbReference type="Pfam" id="PF00076">
    <property type="entry name" value="RRM_1"/>
    <property type="match status" value="1"/>
</dbReference>
<feature type="region of interest" description="Disordered" evidence="3">
    <location>
        <begin position="167"/>
        <end position="413"/>
    </location>
</feature>
<dbReference type="PANTHER" id="PTHR48025">
    <property type="entry name" value="OS02G0815200 PROTEIN"/>
    <property type="match status" value="1"/>
</dbReference>
<dbReference type="Proteomes" id="UP000001072">
    <property type="component" value="Unassembled WGS sequence"/>
</dbReference>
<evidence type="ECO:0000256" key="1">
    <source>
        <dbReference type="ARBA" id="ARBA00022884"/>
    </source>
</evidence>
<dbReference type="eggNOG" id="KOG0118">
    <property type="taxonomic scope" value="Eukaryota"/>
</dbReference>
<dbReference type="SUPFAM" id="SSF54928">
    <property type="entry name" value="RNA-binding domain, RBD"/>
    <property type="match status" value="1"/>
</dbReference>
<evidence type="ECO:0000313" key="6">
    <source>
        <dbReference type="Proteomes" id="UP000001072"/>
    </source>
</evidence>
<dbReference type="InterPro" id="IPR012677">
    <property type="entry name" value="Nucleotide-bd_a/b_plait_sf"/>
</dbReference>
<dbReference type="PROSITE" id="PS50102">
    <property type="entry name" value="RRM"/>
    <property type="match status" value="1"/>
</dbReference>
<feature type="compositionally biased region" description="Polar residues" evidence="3">
    <location>
        <begin position="369"/>
        <end position="389"/>
    </location>
</feature>
<feature type="domain" description="RRM" evidence="4">
    <location>
        <begin position="92"/>
        <end position="168"/>
    </location>
</feature>
<feature type="compositionally biased region" description="Polar residues" evidence="3">
    <location>
        <begin position="223"/>
        <end position="240"/>
    </location>
</feature>
<organism evidence="6">
    <name type="scientific">Melampsora larici-populina (strain 98AG31 / pathotype 3-4-7)</name>
    <name type="common">Poplar leaf rust fungus</name>
    <dbReference type="NCBI Taxonomy" id="747676"/>
    <lineage>
        <taxon>Eukaryota</taxon>
        <taxon>Fungi</taxon>
        <taxon>Dikarya</taxon>
        <taxon>Basidiomycota</taxon>
        <taxon>Pucciniomycotina</taxon>
        <taxon>Pucciniomycetes</taxon>
        <taxon>Pucciniales</taxon>
        <taxon>Melampsoraceae</taxon>
        <taxon>Melampsora</taxon>
    </lineage>
</organism>
<dbReference type="FunCoup" id="F4RSE2">
    <property type="interactions" value="528"/>
</dbReference>
<dbReference type="GeneID" id="18925927"/>
<feature type="region of interest" description="Disordered" evidence="3">
    <location>
        <begin position="493"/>
        <end position="613"/>
    </location>
</feature>
<feature type="compositionally biased region" description="Low complexity" evidence="3">
    <location>
        <begin position="625"/>
        <end position="635"/>
    </location>
</feature>
<sequence>MAPKKSKKVALGDFLADQATGMSWADEMDELPTAPAPRDPNEPTASGLGGSHLSRFDGNNRYGDRDNNRRGGDRDMDRPPRAELPIPDKPPFNAFVGNLSWEVSNADLEQFFGVTHITSIRMLTDSATGKPKGYGYIEFSKREALVEALDKSGREVGGRVIRVSVAEPPKEREDRTGGAWRRDGPLPSLDDNRRSRNTSNNYDRSSMEEADRGERMGFGSKFVPSSTSSHGLGPRSQSGRGFSRAGGDAGAGNQNEGDNVDRGERMGFGSRFVPSVDEPRKDREPPKRGGSFVPSRGTPVGSDDGHSVSGGNGRRPPFADRKASEIGLSPADTVGTWRSAKSPNASERESAPSSSTLPPTRRKLELSARTVSPSDGASTPPQSHTTSAKPSPFGSAKPVDSTERDKAIQEKLEKEREELAALVAKKAVGLTHKASQETVSRANEETASVASNEIAPSAPKAPKTNPFGAAKPVDTLQKELEIEEKLQKEKKALEEKIKKEAEEAREPKTAPEPEPTSNPVTSTESKQSNGPVPTSSSTPAATNTHPPTSNKPVNSSSSKWRSTARDTPKMANGKSTIPASRAASGATPASGTATVNNATSDSVASPKSPNLSSFRKEGISFAALAKAAASPPVKANPVEEQPRSKPHSSQAPRTILKRPEGVAIPNQ</sequence>
<name>F4RSE2_MELLP</name>
<evidence type="ECO:0000256" key="2">
    <source>
        <dbReference type="PROSITE-ProRule" id="PRU00176"/>
    </source>
</evidence>
<dbReference type="Gene3D" id="3.30.70.330">
    <property type="match status" value="1"/>
</dbReference>
<protein>
    <recommendedName>
        <fullName evidence="4">RRM domain-containing protein</fullName>
    </recommendedName>
</protein>
<dbReference type="OrthoDB" id="48651at2759"/>
<feature type="compositionally biased region" description="Low complexity" evidence="3">
    <location>
        <begin position="578"/>
        <end position="594"/>
    </location>
</feature>
<feature type="compositionally biased region" description="Basic and acidic residues" evidence="3">
    <location>
        <begin position="62"/>
        <end position="81"/>
    </location>
</feature>
<feature type="compositionally biased region" description="Basic and acidic residues" evidence="3">
    <location>
        <begin position="277"/>
        <end position="287"/>
    </location>
</feature>
<feature type="compositionally biased region" description="Polar residues" evidence="3">
    <location>
        <begin position="339"/>
        <end position="358"/>
    </location>
</feature>